<feature type="transmembrane region" description="Helical" evidence="1">
    <location>
        <begin position="179"/>
        <end position="200"/>
    </location>
</feature>
<gene>
    <name evidence="2" type="ORF">UFOPK3423_00085</name>
</gene>
<keyword evidence="1" id="KW-0472">Membrane</keyword>
<feature type="transmembrane region" description="Helical" evidence="1">
    <location>
        <begin position="461"/>
        <end position="480"/>
    </location>
</feature>
<feature type="transmembrane region" description="Helical" evidence="1">
    <location>
        <begin position="212"/>
        <end position="233"/>
    </location>
</feature>
<dbReference type="EMBL" id="CAFBLQ010000005">
    <property type="protein sequence ID" value="CAB4858215.1"/>
    <property type="molecule type" value="Genomic_DNA"/>
</dbReference>
<keyword evidence="1" id="KW-0812">Transmembrane</keyword>
<feature type="transmembrane region" description="Helical" evidence="1">
    <location>
        <begin position="130"/>
        <end position="147"/>
    </location>
</feature>
<evidence type="ECO:0000256" key="1">
    <source>
        <dbReference type="SAM" id="Phobius"/>
    </source>
</evidence>
<accession>A0A6J7CMF2</accession>
<name>A0A6J7CMF2_9ZZZZ</name>
<sequence>MRSAARLLAVVLVVLFAAPAAFAAAERPLDPAVAPVATRSIERSEAEAIARRIPSVRRALAANPDSYLASERRNGRWSVKAWSGGRSSRQTAEVIIDPATGRVLETWTGFQAAWSMARGYPGAFGRSVNAPWIWVTLCVLFVLPFVDPRRPLRLLHLDLLVLVAFSVSLAFFNNANLGLSVPIVAPLLIYVVVRLAAIGLRRTPRPAAGLPLLVPWRWLAAATFFLIGLRLGLNIVDGNVIDVGYSGVIGADRLAHGRELYGAFPTDNEHGDTYGPLLYLAYVPFELIWPWQGRWDDLPAAHAAAAGFDLACIALLFQLGRRLRGPELGTVLAYAWCAWPFTVYATNSGVNDALPAALILAAVLAAARPGARGALAAAAGLTKFAALPVLPLFATHGLEFRGRLRGLALFAAGVMLTCAIAALLAFAHTDPRTVWDRTLGFQIDRDAPFSVWGLYGGGWKIGQGILQAVVVLFACAVPFLPRRRDVVGLAALAGAILAAVQLVTTYWFYTYLLWFFPLALVALLAGPGVGGLTGRAWGAAARAPARSHPPAGPASSG</sequence>
<keyword evidence="1" id="KW-1133">Transmembrane helix</keyword>
<protein>
    <submittedName>
        <fullName evidence="2">Unannotated protein</fullName>
    </submittedName>
</protein>
<reference evidence="2" key="1">
    <citation type="submission" date="2020-05" db="EMBL/GenBank/DDBJ databases">
        <authorList>
            <person name="Chiriac C."/>
            <person name="Salcher M."/>
            <person name="Ghai R."/>
            <person name="Kavagutti S V."/>
        </authorList>
    </citation>
    <scope>NUCLEOTIDE SEQUENCE</scope>
</reference>
<feature type="transmembrane region" description="Helical" evidence="1">
    <location>
        <begin position="154"/>
        <end position="173"/>
    </location>
</feature>
<feature type="transmembrane region" description="Helical" evidence="1">
    <location>
        <begin position="370"/>
        <end position="394"/>
    </location>
</feature>
<dbReference type="AlphaFoldDB" id="A0A6J7CMF2"/>
<feature type="transmembrane region" description="Helical" evidence="1">
    <location>
        <begin position="406"/>
        <end position="427"/>
    </location>
</feature>
<feature type="transmembrane region" description="Helical" evidence="1">
    <location>
        <begin position="300"/>
        <end position="319"/>
    </location>
</feature>
<evidence type="ECO:0000313" key="2">
    <source>
        <dbReference type="EMBL" id="CAB4858215.1"/>
    </source>
</evidence>
<organism evidence="2">
    <name type="scientific">freshwater metagenome</name>
    <dbReference type="NCBI Taxonomy" id="449393"/>
    <lineage>
        <taxon>unclassified sequences</taxon>
        <taxon>metagenomes</taxon>
        <taxon>ecological metagenomes</taxon>
    </lineage>
</organism>
<feature type="transmembrane region" description="Helical" evidence="1">
    <location>
        <begin position="487"/>
        <end position="509"/>
    </location>
</feature>
<feature type="transmembrane region" description="Helical" evidence="1">
    <location>
        <begin position="515"/>
        <end position="537"/>
    </location>
</feature>
<proteinExistence type="predicted"/>